<evidence type="ECO:0000256" key="2">
    <source>
        <dbReference type="ARBA" id="ARBA00022448"/>
    </source>
</evidence>
<evidence type="ECO:0000256" key="3">
    <source>
        <dbReference type="ARBA" id="ARBA00022692"/>
    </source>
</evidence>
<dbReference type="AlphaFoldDB" id="W9RGJ2"/>
<keyword evidence="4" id="KW-1133">Transmembrane helix</keyword>
<keyword evidence="13" id="KW-1185">Reference proteome</keyword>
<dbReference type="EMBL" id="KE345011">
    <property type="protein sequence ID" value="EXB89493.1"/>
    <property type="molecule type" value="Genomic_DNA"/>
</dbReference>
<keyword evidence="2" id="KW-0813">Transport</keyword>
<dbReference type="OrthoDB" id="5984008at2759"/>
<evidence type="ECO:0000256" key="7">
    <source>
        <dbReference type="ARBA" id="ARBA00023170"/>
    </source>
</evidence>
<proteinExistence type="predicted"/>
<dbReference type="Gene3D" id="3.40.50.2300">
    <property type="match status" value="1"/>
</dbReference>
<sequence>MSSIPNLGQIIWPEESTAVPKGWEIPTNRKKLKIGVLKKEGFEEFVQVKHDSVTNETIVTGYCIDVFEAAMKALPYNVDYEFIPFTKPDGESGGTYDDLVYQVSLGKFDAVVGDTTIRANKSKFADFTLPYTKSGVSMIVPVGDKRSKNNAWVFLKPLT</sequence>
<gene>
    <name evidence="12" type="ORF">L484_004360</name>
</gene>
<dbReference type="PANTHER" id="PTHR34836">
    <property type="entry name" value="OS06G0188250 PROTEIN"/>
    <property type="match status" value="1"/>
</dbReference>
<keyword evidence="10" id="KW-0407">Ion channel</keyword>
<dbReference type="FunFam" id="3.40.190.10:FF:000103">
    <property type="entry name" value="Glutamate receptor"/>
    <property type="match status" value="1"/>
</dbReference>
<dbReference type="SUPFAM" id="SSF53850">
    <property type="entry name" value="Periplasmic binding protein-like II"/>
    <property type="match status" value="1"/>
</dbReference>
<reference evidence="13" key="1">
    <citation type="submission" date="2013-01" db="EMBL/GenBank/DDBJ databases">
        <title>Draft Genome Sequence of a Mulberry Tree, Morus notabilis C.K. Schneid.</title>
        <authorList>
            <person name="He N."/>
            <person name="Zhao S."/>
        </authorList>
    </citation>
    <scope>NUCLEOTIDE SEQUENCE</scope>
</reference>
<name>W9RGJ2_9ROSA</name>
<dbReference type="InterPro" id="IPR019594">
    <property type="entry name" value="Glu/Gly-bd"/>
</dbReference>
<keyword evidence="5" id="KW-0406">Ion transport</keyword>
<dbReference type="KEGG" id="mnt:21387862"/>
<evidence type="ECO:0000256" key="9">
    <source>
        <dbReference type="ARBA" id="ARBA00023286"/>
    </source>
</evidence>
<dbReference type="PANTHER" id="PTHR34836:SF1">
    <property type="entry name" value="OS09G0428600 PROTEIN"/>
    <property type="match status" value="1"/>
</dbReference>
<evidence type="ECO:0000259" key="11">
    <source>
        <dbReference type="Pfam" id="PF10613"/>
    </source>
</evidence>
<comment type="subcellular location">
    <subcellularLocation>
        <location evidence="1">Membrane</location>
        <topology evidence="1">Multi-pass membrane protein</topology>
    </subcellularLocation>
</comment>
<keyword evidence="3" id="KW-0812">Transmembrane</keyword>
<dbReference type="Proteomes" id="UP000030645">
    <property type="component" value="Unassembled WGS sequence"/>
</dbReference>
<keyword evidence="6" id="KW-0472">Membrane</keyword>
<evidence type="ECO:0000313" key="13">
    <source>
        <dbReference type="Proteomes" id="UP000030645"/>
    </source>
</evidence>
<evidence type="ECO:0000256" key="1">
    <source>
        <dbReference type="ARBA" id="ARBA00004141"/>
    </source>
</evidence>
<accession>W9RGJ2</accession>
<evidence type="ECO:0000256" key="6">
    <source>
        <dbReference type="ARBA" id="ARBA00023136"/>
    </source>
</evidence>
<keyword evidence="7 12" id="KW-0675">Receptor</keyword>
<dbReference type="InterPro" id="IPR015683">
    <property type="entry name" value="Ionotropic_Glu_rcpt"/>
</dbReference>
<evidence type="ECO:0000256" key="4">
    <source>
        <dbReference type="ARBA" id="ARBA00022989"/>
    </source>
</evidence>
<dbReference type="Pfam" id="PF10613">
    <property type="entry name" value="Lig_chan-Glu_bd"/>
    <property type="match status" value="1"/>
</dbReference>
<dbReference type="Gene3D" id="3.40.190.10">
    <property type="entry name" value="Periplasmic binding protein-like II"/>
    <property type="match status" value="1"/>
</dbReference>
<evidence type="ECO:0000313" key="12">
    <source>
        <dbReference type="EMBL" id="EXB89493.1"/>
    </source>
</evidence>
<keyword evidence="8" id="KW-0325">Glycoprotein</keyword>
<dbReference type="GO" id="GO:0016020">
    <property type="term" value="C:membrane"/>
    <property type="evidence" value="ECO:0007669"/>
    <property type="project" value="UniProtKB-SubCell"/>
</dbReference>
<dbReference type="GO" id="GO:0015276">
    <property type="term" value="F:ligand-gated monoatomic ion channel activity"/>
    <property type="evidence" value="ECO:0007669"/>
    <property type="project" value="InterPro"/>
</dbReference>
<dbReference type="eggNOG" id="KOG1052">
    <property type="taxonomic scope" value="Eukaryota"/>
</dbReference>
<protein>
    <submittedName>
        <fullName evidence="12">Glutamate receptor 2.2</fullName>
    </submittedName>
</protein>
<evidence type="ECO:0000256" key="5">
    <source>
        <dbReference type="ARBA" id="ARBA00023065"/>
    </source>
</evidence>
<evidence type="ECO:0000256" key="8">
    <source>
        <dbReference type="ARBA" id="ARBA00023180"/>
    </source>
</evidence>
<keyword evidence="9" id="KW-1071">Ligand-gated ion channel</keyword>
<evidence type="ECO:0000256" key="10">
    <source>
        <dbReference type="ARBA" id="ARBA00023303"/>
    </source>
</evidence>
<organism evidence="12 13">
    <name type="scientific">Morus notabilis</name>
    <dbReference type="NCBI Taxonomy" id="981085"/>
    <lineage>
        <taxon>Eukaryota</taxon>
        <taxon>Viridiplantae</taxon>
        <taxon>Streptophyta</taxon>
        <taxon>Embryophyta</taxon>
        <taxon>Tracheophyta</taxon>
        <taxon>Spermatophyta</taxon>
        <taxon>Magnoliopsida</taxon>
        <taxon>eudicotyledons</taxon>
        <taxon>Gunneridae</taxon>
        <taxon>Pentapetalae</taxon>
        <taxon>rosids</taxon>
        <taxon>fabids</taxon>
        <taxon>Rosales</taxon>
        <taxon>Moraceae</taxon>
        <taxon>Moreae</taxon>
        <taxon>Morus</taxon>
    </lineage>
</organism>
<feature type="domain" description="Ionotropic glutamate receptor L-glutamate and glycine-binding" evidence="11">
    <location>
        <begin position="45"/>
        <end position="141"/>
    </location>
</feature>